<feature type="region of interest" description="Disordered" evidence="1">
    <location>
        <begin position="22"/>
        <end position="52"/>
    </location>
</feature>
<dbReference type="Proteomes" id="UP000296049">
    <property type="component" value="Unassembled WGS sequence"/>
</dbReference>
<feature type="compositionally biased region" description="Polar residues" evidence="1">
    <location>
        <begin position="23"/>
        <end position="32"/>
    </location>
</feature>
<proteinExistence type="predicted"/>
<accession>R0LN53</accession>
<keyword evidence="3" id="KW-1185">Reference proteome</keyword>
<dbReference type="EMBL" id="KB743037">
    <property type="protein sequence ID" value="EOB01833.1"/>
    <property type="molecule type" value="Genomic_DNA"/>
</dbReference>
<sequence>MKKGEVLLPTFSSDVTVLVKASQEPSRMTKSSRGGKPGDISGDNGCDASRWPCGWPSQQGRQLHRYDTLWQWLSSSPSPISQDKKPFLESYGVENLIFEEQLA</sequence>
<evidence type="ECO:0000313" key="3">
    <source>
        <dbReference type="Proteomes" id="UP000296049"/>
    </source>
</evidence>
<protein>
    <submittedName>
        <fullName evidence="2">Uncharacterized protein</fullName>
    </submittedName>
</protein>
<organism evidence="2 3">
    <name type="scientific">Anas platyrhynchos</name>
    <name type="common">Mallard</name>
    <name type="synonym">Anas boschas</name>
    <dbReference type="NCBI Taxonomy" id="8839"/>
    <lineage>
        <taxon>Eukaryota</taxon>
        <taxon>Metazoa</taxon>
        <taxon>Chordata</taxon>
        <taxon>Craniata</taxon>
        <taxon>Vertebrata</taxon>
        <taxon>Euteleostomi</taxon>
        <taxon>Archelosauria</taxon>
        <taxon>Archosauria</taxon>
        <taxon>Dinosauria</taxon>
        <taxon>Saurischia</taxon>
        <taxon>Theropoda</taxon>
        <taxon>Coelurosauria</taxon>
        <taxon>Aves</taxon>
        <taxon>Neognathae</taxon>
        <taxon>Galloanserae</taxon>
        <taxon>Anseriformes</taxon>
        <taxon>Anatidae</taxon>
        <taxon>Anatinae</taxon>
        <taxon>Anas</taxon>
    </lineage>
</organism>
<reference evidence="3" key="1">
    <citation type="journal article" date="2013" name="Nat. Genet.">
        <title>The duck genome and transcriptome provide insight into an avian influenza virus reservoir species.</title>
        <authorList>
            <person name="Huang Y."/>
            <person name="Li Y."/>
            <person name="Burt D.W."/>
            <person name="Chen H."/>
            <person name="Zhang Y."/>
            <person name="Qian W."/>
            <person name="Kim H."/>
            <person name="Gan S."/>
            <person name="Zhao Y."/>
            <person name="Li J."/>
            <person name="Yi K."/>
            <person name="Feng H."/>
            <person name="Zhu P."/>
            <person name="Li B."/>
            <person name="Liu Q."/>
            <person name="Fairley S."/>
            <person name="Magor K.E."/>
            <person name="Du Z."/>
            <person name="Hu X."/>
            <person name="Goodman L."/>
            <person name="Tafer H."/>
            <person name="Vignal A."/>
            <person name="Lee T."/>
            <person name="Kim K.W."/>
            <person name="Sheng Z."/>
            <person name="An Y."/>
            <person name="Searle S."/>
            <person name="Herrero J."/>
            <person name="Groenen M.A."/>
            <person name="Crooijmans R.P."/>
            <person name="Faraut T."/>
            <person name="Cai Q."/>
            <person name="Webster R.G."/>
            <person name="Aldridge J.R."/>
            <person name="Warren W.C."/>
            <person name="Bartschat S."/>
            <person name="Kehr S."/>
            <person name="Marz M."/>
            <person name="Stadler P.F."/>
            <person name="Smith J."/>
            <person name="Kraus R.H."/>
            <person name="Zhao Y."/>
            <person name="Ren L."/>
            <person name="Fei J."/>
            <person name="Morisson M."/>
            <person name="Kaiser P."/>
            <person name="Griffin D.K."/>
            <person name="Rao M."/>
            <person name="Pitel F."/>
            <person name="Wang J."/>
            <person name="Li N."/>
        </authorList>
    </citation>
    <scope>NUCLEOTIDE SEQUENCE [LARGE SCALE GENOMIC DNA]</scope>
</reference>
<evidence type="ECO:0000313" key="2">
    <source>
        <dbReference type="EMBL" id="EOB01833.1"/>
    </source>
</evidence>
<evidence type="ECO:0000256" key="1">
    <source>
        <dbReference type="SAM" id="MobiDB-lite"/>
    </source>
</evidence>
<name>R0LN53_ANAPL</name>
<gene>
    <name evidence="2" type="ORF">Anapl_09758</name>
</gene>
<dbReference type="AlphaFoldDB" id="R0LN53"/>